<dbReference type="AlphaFoldDB" id="A0A9Y2P1D2"/>
<reference evidence="1 2" key="1">
    <citation type="submission" date="2023-06" db="EMBL/GenBank/DDBJ databases">
        <title>Parasedimentitalea psychrophila sp. nov., a psychrophilic bacterium isolated from deep-sea sediment.</title>
        <authorList>
            <person name="Li A."/>
        </authorList>
    </citation>
    <scope>NUCLEOTIDE SEQUENCE [LARGE SCALE GENOMIC DNA]</scope>
    <source>
        <strain evidence="1 2">QS115</strain>
    </source>
</reference>
<gene>
    <name evidence="1" type="ORF">QPJ95_00575</name>
</gene>
<dbReference type="Proteomes" id="UP001238334">
    <property type="component" value="Chromosome"/>
</dbReference>
<dbReference type="EMBL" id="CP127247">
    <property type="protein sequence ID" value="WIY25486.1"/>
    <property type="molecule type" value="Genomic_DNA"/>
</dbReference>
<organism evidence="1 2">
    <name type="scientific">Parasedimentitalea psychrophila</name>
    <dbReference type="NCBI Taxonomy" id="2997337"/>
    <lineage>
        <taxon>Bacteria</taxon>
        <taxon>Pseudomonadati</taxon>
        <taxon>Pseudomonadota</taxon>
        <taxon>Alphaproteobacteria</taxon>
        <taxon>Rhodobacterales</taxon>
        <taxon>Paracoccaceae</taxon>
        <taxon>Parasedimentitalea</taxon>
    </lineage>
</organism>
<evidence type="ECO:0000313" key="1">
    <source>
        <dbReference type="EMBL" id="WIY25486.1"/>
    </source>
</evidence>
<sequence>MPLLIAIIGIAAAVYFFLNRARNAALMAGDLVDVAKDVKLAARRFGFRRQANMHPVESVEDRNLAIAALAIAFQELNGKPGRDQGDKLICQLQRQLGMDSDAAEDAAILGRWLVSQCGGTEAALARLSRKVYRLGGAETLQPLMDIVNGSLSGNGLSPRQKDAMEGLRSAFRKAGS</sequence>
<accession>A0A9Y2P1D2</accession>
<keyword evidence="2" id="KW-1185">Reference proteome</keyword>
<name>A0A9Y2P1D2_9RHOB</name>
<dbReference type="KEGG" id="ppso:QPJ95_00575"/>
<evidence type="ECO:0000313" key="2">
    <source>
        <dbReference type="Proteomes" id="UP001238334"/>
    </source>
</evidence>
<proteinExistence type="predicted"/>
<protein>
    <recommendedName>
        <fullName evidence="3">Co-chaperone DjlA N-terminal domain-containing protein</fullName>
    </recommendedName>
</protein>
<dbReference type="RefSeq" id="WP_270918668.1">
    <property type="nucleotide sequence ID" value="NZ_CP127247.1"/>
</dbReference>
<evidence type="ECO:0008006" key="3">
    <source>
        <dbReference type="Google" id="ProtNLM"/>
    </source>
</evidence>